<dbReference type="EMBL" id="SSOB01000001">
    <property type="protein sequence ID" value="THF84478.1"/>
    <property type="molecule type" value="Genomic_DNA"/>
</dbReference>
<keyword evidence="2" id="KW-0732">Signal</keyword>
<reference evidence="3 4" key="1">
    <citation type="submission" date="2019-04" db="EMBL/GenBank/DDBJ databases">
        <title>Cohnella sp. nov. isolated from preserved vegetables.</title>
        <authorList>
            <person name="Lin S.-Y."/>
            <person name="Hung M.-H."/>
            <person name="Young C.-C."/>
        </authorList>
    </citation>
    <scope>NUCLEOTIDE SEQUENCE [LARGE SCALE GENOMIC DNA]</scope>
    <source>
        <strain evidence="3 4">CC-MHH1044</strain>
    </source>
</reference>
<dbReference type="SUPFAM" id="SSF53850">
    <property type="entry name" value="Periplasmic binding protein-like II"/>
    <property type="match status" value="1"/>
</dbReference>
<dbReference type="Pfam" id="PF01547">
    <property type="entry name" value="SBP_bac_1"/>
    <property type="match status" value="1"/>
</dbReference>
<dbReference type="Proteomes" id="UP000310636">
    <property type="component" value="Unassembled WGS sequence"/>
</dbReference>
<dbReference type="RefSeq" id="WP_136367793.1">
    <property type="nucleotide sequence ID" value="NZ_SSOB01000001.1"/>
</dbReference>
<dbReference type="PANTHER" id="PTHR43649:SF12">
    <property type="entry name" value="DIACETYLCHITOBIOSE BINDING PROTEIN DASA"/>
    <property type="match status" value="1"/>
</dbReference>
<sequence length="543" mass="59882">MTSMTKISSILAATLVAALAATGCSSNSNNGAGSAEPGSPSASASGAAVEPSGSASAEASKEPITLKLMGPKQPIQGPWEQMDFFKEMETRTGIHFEFDNPPSTSFAEKKNLAFASGELPDVFFAAQLTASEEVTYGQQGSLIPLEDLIEEHAPNIKKLLDANPDIRKSITTTDGHIYSLPQVTELAHNLINKTWINGSWMKKVGVDQAPTTVDELYEMLKKFKEGDANGNGKDDEIPLSGSDIGAVRQSILPAFGLLTTDVQVNDGKVLYAATSEGYKQYLSFMNKLYKEQLLDNEIFSHTNEQFTAKGKSGQLGVFLAAAPFLVLDIKTDEDNFLNPTLPALTSEYNPNPVYMLNNGVQRGTFAITSHNKYPERTMEWVDYLYTVEGAALANSGIEGKGWKWLDDAHTTWDRIAVEGKNIEETRASNTPDPGNVIPTFKSKEFNYKINNPVTQWLHQSSEPYLSIARMAYPLVYFTDEEQKRLNVLTTDLNTYVSQMEAKFILSKDVNAGWDDYVSTINKMKVSELLDIYQAAYDRWSQSQ</sequence>
<name>A0A4S4CAK9_9BACL</name>
<evidence type="ECO:0000256" key="2">
    <source>
        <dbReference type="SAM" id="SignalP"/>
    </source>
</evidence>
<dbReference type="Gene3D" id="3.40.190.10">
    <property type="entry name" value="Periplasmic binding protein-like II"/>
    <property type="match status" value="2"/>
</dbReference>
<feature type="chain" id="PRO_5039641399" evidence="2">
    <location>
        <begin position="21"/>
        <end position="543"/>
    </location>
</feature>
<feature type="compositionally biased region" description="Low complexity" evidence="1">
    <location>
        <begin position="27"/>
        <end position="58"/>
    </location>
</feature>
<dbReference type="PROSITE" id="PS51257">
    <property type="entry name" value="PROKAR_LIPOPROTEIN"/>
    <property type="match status" value="1"/>
</dbReference>
<feature type="signal peptide" evidence="2">
    <location>
        <begin position="1"/>
        <end position="20"/>
    </location>
</feature>
<accession>A0A4S4CAK9</accession>
<evidence type="ECO:0000256" key="1">
    <source>
        <dbReference type="SAM" id="MobiDB-lite"/>
    </source>
</evidence>
<gene>
    <name evidence="3" type="ORF">E6C55_00390</name>
</gene>
<evidence type="ECO:0000313" key="3">
    <source>
        <dbReference type="EMBL" id="THF84478.1"/>
    </source>
</evidence>
<dbReference type="InterPro" id="IPR006059">
    <property type="entry name" value="SBP"/>
</dbReference>
<dbReference type="PANTHER" id="PTHR43649">
    <property type="entry name" value="ARABINOSE-BINDING PROTEIN-RELATED"/>
    <property type="match status" value="1"/>
</dbReference>
<keyword evidence="4" id="KW-1185">Reference proteome</keyword>
<comment type="caution">
    <text evidence="3">The sequence shown here is derived from an EMBL/GenBank/DDBJ whole genome shotgun (WGS) entry which is preliminary data.</text>
</comment>
<dbReference type="InterPro" id="IPR050490">
    <property type="entry name" value="Bact_solute-bd_prot1"/>
</dbReference>
<dbReference type="OrthoDB" id="9787283at2"/>
<organism evidence="3 4">
    <name type="scientific">Cohnella fermenti</name>
    <dbReference type="NCBI Taxonomy" id="2565925"/>
    <lineage>
        <taxon>Bacteria</taxon>
        <taxon>Bacillati</taxon>
        <taxon>Bacillota</taxon>
        <taxon>Bacilli</taxon>
        <taxon>Bacillales</taxon>
        <taxon>Paenibacillaceae</taxon>
        <taxon>Cohnella</taxon>
    </lineage>
</organism>
<evidence type="ECO:0000313" key="4">
    <source>
        <dbReference type="Proteomes" id="UP000310636"/>
    </source>
</evidence>
<protein>
    <submittedName>
        <fullName evidence="3">Extracellular solute-binding protein</fullName>
    </submittedName>
</protein>
<proteinExistence type="predicted"/>
<dbReference type="AlphaFoldDB" id="A0A4S4CAK9"/>
<feature type="region of interest" description="Disordered" evidence="1">
    <location>
        <begin position="27"/>
        <end position="77"/>
    </location>
</feature>